<keyword evidence="7" id="KW-0547">Nucleotide-binding</keyword>
<dbReference type="AlphaFoldDB" id="A0A8T3DVK9"/>
<organism evidence="13 14">
    <name type="scientific">Albula goreensis</name>
    <dbReference type="NCBI Taxonomy" id="1534307"/>
    <lineage>
        <taxon>Eukaryota</taxon>
        <taxon>Metazoa</taxon>
        <taxon>Chordata</taxon>
        <taxon>Craniata</taxon>
        <taxon>Vertebrata</taxon>
        <taxon>Euteleostomi</taxon>
        <taxon>Actinopterygii</taxon>
        <taxon>Neopterygii</taxon>
        <taxon>Teleostei</taxon>
        <taxon>Albuliformes</taxon>
        <taxon>Albulidae</taxon>
        <taxon>Albula</taxon>
    </lineage>
</organism>
<feature type="region of interest" description="Disordered" evidence="11">
    <location>
        <begin position="99"/>
        <end position="128"/>
    </location>
</feature>
<keyword evidence="14" id="KW-1185">Reference proteome</keyword>
<evidence type="ECO:0000313" key="14">
    <source>
        <dbReference type="Proteomes" id="UP000829720"/>
    </source>
</evidence>
<keyword evidence="3" id="KW-0963">Cytoplasm</keyword>
<reference evidence="13" key="1">
    <citation type="submission" date="2021-01" db="EMBL/GenBank/DDBJ databases">
        <authorList>
            <person name="Zahm M."/>
            <person name="Roques C."/>
            <person name="Cabau C."/>
            <person name="Klopp C."/>
            <person name="Donnadieu C."/>
            <person name="Jouanno E."/>
            <person name="Lampietro C."/>
            <person name="Louis A."/>
            <person name="Herpin A."/>
            <person name="Echchiki A."/>
            <person name="Berthelot C."/>
            <person name="Parey E."/>
            <person name="Roest-Crollius H."/>
            <person name="Braasch I."/>
            <person name="Postlethwait J."/>
            <person name="Bobe J."/>
            <person name="Montfort J."/>
            <person name="Bouchez O."/>
            <person name="Begum T."/>
            <person name="Mejri S."/>
            <person name="Adams A."/>
            <person name="Chen W.-J."/>
            <person name="Guiguen Y."/>
        </authorList>
    </citation>
    <scope>NUCLEOTIDE SEQUENCE</scope>
    <source>
        <tissue evidence="13">Blood</tissue>
    </source>
</reference>
<keyword evidence="6" id="KW-0808">Transferase</keyword>
<keyword evidence="4" id="KW-0723">Serine/threonine-protein kinase</keyword>
<name>A0A8T3DVK9_9TELE</name>
<evidence type="ECO:0000313" key="13">
    <source>
        <dbReference type="EMBL" id="KAI1901133.1"/>
    </source>
</evidence>
<dbReference type="PANTHER" id="PTHR22969:SF7">
    <property type="entry name" value="INHIBITOR OF NUCLEAR FACTOR KAPPA-B KINASE SUBUNIT BETA"/>
    <property type="match status" value="1"/>
</dbReference>
<evidence type="ECO:0000256" key="9">
    <source>
        <dbReference type="ARBA" id="ARBA00022840"/>
    </source>
</evidence>
<evidence type="ECO:0000256" key="2">
    <source>
        <dbReference type="ARBA" id="ARBA00004496"/>
    </source>
</evidence>
<keyword evidence="8" id="KW-0418">Kinase</keyword>
<evidence type="ECO:0000259" key="12">
    <source>
        <dbReference type="Pfam" id="PF18397"/>
    </source>
</evidence>
<comment type="subcellular location">
    <subcellularLocation>
        <location evidence="2">Cytoplasm</location>
    </subcellularLocation>
    <subcellularLocation>
        <location evidence="1">Nucleus</location>
    </subcellularLocation>
</comment>
<dbReference type="GO" id="GO:0008385">
    <property type="term" value="C:IkappaB kinase complex"/>
    <property type="evidence" value="ECO:0007669"/>
    <property type="project" value="TreeGrafter"/>
</dbReference>
<gene>
    <name evidence="13" type="ORF">AGOR_G00057060</name>
</gene>
<dbReference type="InterPro" id="IPR051180">
    <property type="entry name" value="IKK"/>
</dbReference>
<keyword evidence="5" id="KW-0597">Phosphoprotein</keyword>
<dbReference type="Gene3D" id="1.20.1270.250">
    <property type="match status" value="1"/>
</dbReference>
<dbReference type="InterPro" id="IPR046375">
    <property type="entry name" value="IKBKB_SDD_sf"/>
</dbReference>
<dbReference type="EMBL" id="JAERUA010000004">
    <property type="protein sequence ID" value="KAI1901133.1"/>
    <property type="molecule type" value="Genomic_DNA"/>
</dbReference>
<evidence type="ECO:0000256" key="7">
    <source>
        <dbReference type="ARBA" id="ARBA00022741"/>
    </source>
</evidence>
<dbReference type="InterPro" id="IPR041185">
    <property type="entry name" value="IKBKB_SDD"/>
</dbReference>
<evidence type="ECO:0000256" key="4">
    <source>
        <dbReference type="ARBA" id="ARBA00022527"/>
    </source>
</evidence>
<evidence type="ECO:0000256" key="8">
    <source>
        <dbReference type="ARBA" id="ARBA00022777"/>
    </source>
</evidence>
<dbReference type="Pfam" id="PF18397">
    <property type="entry name" value="IKBKB_SDD"/>
    <property type="match status" value="1"/>
</dbReference>
<dbReference type="GO" id="GO:0033209">
    <property type="term" value="P:tumor necrosis factor-mediated signaling pathway"/>
    <property type="evidence" value="ECO:0007669"/>
    <property type="project" value="TreeGrafter"/>
</dbReference>
<feature type="domain" description="IKBKB scaffold dimerization" evidence="12">
    <location>
        <begin position="1"/>
        <end position="96"/>
    </location>
</feature>
<evidence type="ECO:0000256" key="11">
    <source>
        <dbReference type="SAM" id="MobiDB-lite"/>
    </source>
</evidence>
<dbReference type="GO" id="GO:0005524">
    <property type="term" value="F:ATP binding"/>
    <property type="evidence" value="ECO:0007669"/>
    <property type="project" value="UniProtKB-KW"/>
</dbReference>
<keyword evidence="10" id="KW-0539">Nucleus</keyword>
<sequence length="183" mass="21171">MELFRKLREKPRDQRCPGDSQEMMRLVLQAVQFYEKKLRDFYTHLSKTVACRQRVMELLPRVEGVVSRMAQSEQTLMSLQERRQRELWNLLKVACSKVRSPVSGSPEGGPTPPSVPQLLSSRPPQSASLDQLLPGDDSLLVIEESRAFESRLQSLVQETIQETERDMQLFKDLQWLDEGQRLS</sequence>
<keyword evidence="9" id="KW-0067">ATP-binding</keyword>
<evidence type="ECO:0000256" key="5">
    <source>
        <dbReference type="ARBA" id="ARBA00022553"/>
    </source>
</evidence>
<proteinExistence type="predicted"/>
<comment type="caution">
    <text evidence="13">The sequence shown here is derived from an EMBL/GenBank/DDBJ whole genome shotgun (WGS) entry which is preliminary data.</text>
</comment>
<dbReference type="OrthoDB" id="267381at2759"/>
<evidence type="ECO:0000256" key="6">
    <source>
        <dbReference type="ARBA" id="ARBA00022679"/>
    </source>
</evidence>
<evidence type="ECO:0000256" key="3">
    <source>
        <dbReference type="ARBA" id="ARBA00022490"/>
    </source>
</evidence>
<evidence type="ECO:0000256" key="1">
    <source>
        <dbReference type="ARBA" id="ARBA00004123"/>
    </source>
</evidence>
<feature type="compositionally biased region" description="Polar residues" evidence="11">
    <location>
        <begin position="117"/>
        <end position="128"/>
    </location>
</feature>
<dbReference type="Proteomes" id="UP000829720">
    <property type="component" value="Unassembled WGS sequence"/>
</dbReference>
<protein>
    <recommendedName>
        <fullName evidence="12">IKBKB scaffold dimerization domain-containing protein</fullName>
    </recommendedName>
</protein>
<accession>A0A8T3DVK9</accession>
<dbReference type="GO" id="GO:0008384">
    <property type="term" value="F:IkappaB kinase activity"/>
    <property type="evidence" value="ECO:0007669"/>
    <property type="project" value="TreeGrafter"/>
</dbReference>
<dbReference type="GO" id="GO:0005634">
    <property type="term" value="C:nucleus"/>
    <property type="evidence" value="ECO:0007669"/>
    <property type="project" value="UniProtKB-SubCell"/>
</dbReference>
<dbReference type="GO" id="GO:0045944">
    <property type="term" value="P:positive regulation of transcription by RNA polymerase II"/>
    <property type="evidence" value="ECO:0007669"/>
    <property type="project" value="TreeGrafter"/>
</dbReference>
<dbReference type="PANTHER" id="PTHR22969">
    <property type="entry name" value="IKB KINASE"/>
    <property type="match status" value="1"/>
</dbReference>
<evidence type="ECO:0000256" key="10">
    <source>
        <dbReference type="ARBA" id="ARBA00023242"/>
    </source>
</evidence>